<protein>
    <recommendedName>
        <fullName evidence="4">Lipoprotein</fullName>
    </recommendedName>
</protein>
<name>A0A3A8FLJ7_9GAMM</name>
<dbReference type="RefSeq" id="WP_025095643.1">
    <property type="nucleotide sequence ID" value="NZ_RAXZ01000053.1"/>
</dbReference>
<sequence>MNKLIRLLCLSTVPVVLLACSKPDISGVWIPEKFEKSEKYYEYYEIGQKDSLDRYNFTKYIYITRSNNPRQKLPLLNGKIEKKLEFTKDNTYCVEGSMQTECVVYVDGKLDIYGQGTHVKSPQNPPKVPVNQ</sequence>
<keyword evidence="1" id="KW-0732">Signal</keyword>
<reference evidence="2 3" key="1">
    <citation type="submission" date="2018-09" db="EMBL/GenBank/DDBJ databases">
        <title>The draft genome of Acinetobacter spp. strains.</title>
        <authorList>
            <person name="Qin J."/>
            <person name="Feng Y."/>
            <person name="Zong Z."/>
        </authorList>
    </citation>
    <scope>NUCLEOTIDE SEQUENCE [LARGE SCALE GENOMIC DNA]</scope>
    <source>
        <strain evidence="2 3">WCHAc060002</strain>
    </source>
</reference>
<dbReference type="AlphaFoldDB" id="A0A3A8FLJ7"/>
<dbReference type="EMBL" id="RAXZ01000053">
    <property type="protein sequence ID" value="RKG47572.1"/>
    <property type="molecule type" value="Genomic_DNA"/>
</dbReference>
<evidence type="ECO:0000313" key="3">
    <source>
        <dbReference type="Proteomes" id="UP000281084"/>
    </source>
</evidence>
<dbReference type="Proteomes" id="UP000281084">
    <property type="component" value="Unassembled WGS sequence"/>
</dbReference>
<organism evidence="2 3">
    <name type="scientific">Acinetobacter cumulans</name>
    <dbReference type="NCBI Taxonomy" id="2136182"/>
    <lineage>
        <taxon>Bacteria</taxon>
        <taxon>Pseudomonadati</taxon>
        <taxon>Pseudomonadota</taxon>
        <taxon>Gammaproteobacteria</taxon>
        <taxon>Moraxellales</taxon>
        <taxon>Moraxellaceae</taxon>
        <taxon>Acinetobacter</taxon>
    </lineage>
</organism>
<evidence type="ECO:0000313" key="2">
    <source>
        <dbReference type="EMBL" id="RKG47572.1"/>
    </source>
</evidence>
<feature type="signal peptide" evidence="1">
    <location>
        <begin position="1"/>
        <end position="19"/>
    </location>
</feature>
<evidence type="ECO:0008006" key="4">
    <source>
        <dbReference type="Google" id="ProtNLM"/>
    </source>
</evidence>
<evidence type="ECO:0000256" key="1">
    <source>
        <dbReference type="SAM" id="SignalP"/>
    </source>
</evidence>
<dbReference type="PROSITE" id="PS51257">
    <property type="entry name" value="PROKAR_LIPOPROTEIN"/>
    <property type="match status" value="1"/>
</dbReference>
<accession>A0A3A8FLJ7</accession>
<gene>
    <name evidence="2" type="ORF">D7V64_16545</name>
</gene>
<proteinExistence type="predicted"/>
<comment type="caution">
    <text evidence="2">The sequence shown here is derived from an EMBL/GenBank/DDBJ whole genome shotgun (WGS) entry which is preliminary data.</text>
</comment>
<feature type="chain" id="PRO_5017416269" description="Lipoprotein" evidence="1">
    <location>
        <begin position="20"/>
        <end position="132"/>
    </location>
</feature>